<proteinExistence type="predicted"/>
<dbReference type="EMBL" id="JACHVX010000005">
    <property type="protein sequence ID" value="MBB2924268.1"/>
    <property type="molecule type" value="Genomic_DNA"/>
</dbReference>
<protein>
    <submittedName>
        <fullName evidence="2">DNA-binding MarR family transcriptional regulator</fullName>
    </submittedName>
</protein>
<comment type="caution">
    <text evidence="2">The sequence shown here is derived from an EMBL/GenBank/DDBJ whole genome shotgun (WGS) entry which is preliminary data.</text>
</comment>
<reference evidence="2 3" key="1">
    <citation type="submission" date="2020-08" db="EMBL/GenBank/DDBJ databases">
        <title>The Agave Microbiome: Exploring the role of microbial communities in plant adaptations to desert environments.</title>
        <authorList>
            <person name="Partida-Martinez L.P."/>
        </authorList>
    </citation>
    <scope>NUCLEOTIDE SEQUENCE [LARGE SCALE GENOMIC DNA]</scope>
    <source>
        <strain evidence="2 3">RAS26</strain>
    </source>
</reference>
<dbReference type="GO" id="GO:0006950">
    <property type="term" value="P:response to stress"/>
    <property type="evidence" value="ECO:0007669"/>
    <property type="project" value="TreeGrafter"/>
</dbReference>
<dbReference type="RefSeq" id="WP_183297083.1">
    <property type="nucleotide sequence ID" value="NZ_JACHVX010000005.1"/>
</dbReference>
<organism evidence="2 3">
    <name type="scientific">Cellulomonas cellasea</name>
    <dbReference type="NCBI Taxonomy" id="43670"/>
    <lineage>
        <taxon>Bacteria</taxon>
        <taxon>Bacillati</taxon>
        <taxon>Actinomycetota</taxon>
        <taxon>Actinomycetes</taxon>
        <taxon>Micrococcales</taxon>
        <taxon>Cellulomonadaceae</taxon>
        <taxon>Cellulomonas</taxon>
    </lineage>
</organism>
<dbReference type="SMART" id="SM00347">
    <property type="entry name" value="HTH_MARR"/>
    <property type="match status" value="1"/>
</dbReference>
<evidence type="ECO:0000313" key="2">
    <source>
        <dbReference type="EMBL" id="MBB2924268.1"/>
    </source>
</evidence>
<dbReference type="Pfam" id="PF12802">
    <property type="entry name" value="MarR_2"/>
    <property type="match status" value="1"/>
</dbReference>
<dbReference type="PANTHER" id="PTHR33164:SF103">
    <property type="entry name" value="REGULATORY PROTEIN MARR"/>
    <property type="match status" value="1"/>
</dbReference>
<evidence type="ECO:0000259" key="1">
    <source>
        <dbReference type="PROSITE" id="PS50995"/>
    </source>
</evidence>
<dbReference type="Gene3D" id="1.10.10.10">
    <property type="entry name" value="Winged helix-like DNA-binding domain superfamily/Winged helix DNA-binding domain"/>
    <property type="match status" value="1"/>
</dbReference>
<dbReference type="SUPFAM" id="SSF46785">
    <property type="entry name" value="Winged helix' DNA-binding domain"/>
    <property type="match status" value="1"/>
</dbReference>
<dbReference type="GO" id="GO:0003700">
    <property type="term" value="F:DNA-binding transcription factor activity"/>
    <property type="evidence" value="ECO:0007669"/>
    <property type="project" value="InterPro"/>
</dbReference>
<dbReference type="Proteomes" id="UP000518206">
    <property type="component" value="Unassembled WGS sequence"/>
</dbReference>
<sequence>MTDDPRAHLVEQFAQAHAALDDAFLTSRLRPLLETTLTVQQLRALGLVATGAATTTHALAEALDVSAATVSGVVDRLVGAGMVERHADPHDGRVRVLAPTDAGTATLRHLLTLPMDAELEVLAALDVDDLAALVRGMWALADAARRCVPQAPPTA</sequence>
<reference evidence="2 3" key="2">
    <citation type="submission" date="2020-08" db="EMBL/GenBank/DDBJ databases">
        <authorList>
            <person name="Partida-Martinez L."/>
            <person name="Huntemann M."/>
            <person name="Clum A."/>
            <person name="Wang J."/>
            <person name="Palaniappan K."/>
            <person name="Ritter S."/>
            <person name="Chen I.-M."/>
            <person name="Stamatis D."/>
            <person name="Reddy T."/>
            <person name="O'Malley R."/>
            <person name="Daum C."/>
            <person name="Shapiro N."/>
            <person name="Ivanova N."/>
            <person name="Kyrpides N."/>
            <person name="Woyke T."/>
        </authorList>
    </citation>
    <scope>NUCLEOTIDE SEQUENCE [LARGE SCALE GENOMIC DNA]</scope>
    <source>
        <strain evidence="2 3">RAS26</strain>
    </source>
</reference>
<dbReference type="AlphaFoldDB" id="A0A7W4UHK0"/>
<dbReference type="InterPro" id="IPR036388">
    <property type="entry name" value="WH-like_DNA-bd_sf"/>
</dbReference>
<dbReference type="PANTHER" id="PTHR33164">
    <property type="entry name" value="TRANSCRIPTIONAL REGULATOR, MARR FAMILY"/>
    <property type="match status" value="1"/>
</dbReference>
<dbReference type="GO" id="GO:0003677">
    <property type="term" value="F:DNA binding"/>
    <property type="evidence" value="ECO:0007669"/>
    <property type="project" value="UniProtKB-KW"/>
</dbReference>
<accession>A0A7W4UHK0</accession>
<dbReference type="InterPro" id="IPR036390">
    <property type="entry name" value="WH_DNA-bd_sf"/>
</dbReference>
<dbReference type="InterPro" id="IPR000835">
    <property type="entry name" value="HTH_MarR-typ"/>
</dbReference>
<evidence type="ECO:0000313" key="3">
    <source>
        <dbReference type="Proteomes" id="UP000518206"/>
    </source>
</evidence>
<feature type="domain" description="HTH marR-type" evidence="1">
    <location>
        <begin position="6"/>
        <end position="142"/>
    </location>
</feature>
<dbReference type="InterPro" id="IPR039422">
    <property type="entry name" value="MarR/SlyA-like"/>
</dbReference>
<keyword evidence="2" id="KW-0238">DNA-binding</keyword>
<dbReference type="PROSITE" id="PS50995">
    <property type="entry name" value="HTH_MARR_2"/>
    <property type="match status" value="1"/>
</dbReference>
<gene>
    <name evidence="2" type="ORF">FHR80_003201</name>
</gene>
<name>A0A7W4UHK0_9CELL</name>